<accession>A0A090ZLL5</accession>
<dbReference type="AlphaFoldDB" id="A0A090ZLL5"/>
<organism evidence="1 2">
    <name type="scientific">Paenibacillus macerans</name>
    <name type="common">Bacillus macerans</name>
    <dbReference type="NCBI Taxonomy" id="44252"/>
    <lineage>
        <taxon>Bacteria</taxon>
        <taxon>Bacillati</taxon>
        <taxon>Bacillota</taxon>
        <taxon>Bacilli</taxon>
        <taxon>Bacillales</taxon>
        <taxon>Paenibacillaceae</taxon>
        <taxon>Paenibacillus</taxon>
    </lineage>
</organism>
<dbReference type="EMBL" id="JMQA01000008">
    <property type="protein sequence ID" value="KFN11507.1"/>
    <property type="molecule type" value="Genomic_DNA"/>
</dbReference>
<sequence length="49" mass="5814">MVTYGCLVLLFLFAIIKSCIYYSRRNRIVAPPELDRRLLQLINSEEREP</sequence>
<dbReference type="Proteomes" id="UP000029278">
    <property type="component" value="Unassembled WGS sequence"/>
</dbReference>
<evidence type="ECO:0000313" key="2">
    <source>
        <dbReference type="Proteomes" id="UP000029278"/>
    </source>
</evidence>
<protein>
    <submittedName>
        <fullName evidence="1">Uncharacterized protein</fullName>
    </submittedName>
</protein>
<proteinExistence type="predicted"/>
<keyword evidence="2" id="KW-1185">Reference proteome</keyword>
<reference evidence="1 2" key="1">
    <citation type="submission" date="2014-04" db="EMBL/GenBank/DDBJ databases">
        <authorList>
            <person name="Bishop-Lilly K.A."/>
            <person name="Broomall S.M."/>
            <person name="Chain P.S."/>
            <person name="Chertkov O."/>
            <person name="Coyne S.R."/>
            <person name="Daligault H.E."/>
            <person name="Davenport K.W."/>
            <person name="Erkkila T."/>
            <person name="Frey K.G."/>
            <person name="Gibbons H.S."/>
            <person name="Gu W."/>
            <person name="Jaissle J."/>
            <person name="Johnson S.L."/>
            <person name="Koroleva G.I."/>
            <person name="Ladner J.T."/>
            <person name="Lo C.-C."/>
            <person name="Minogue T.D."/>
            <person name="Munk C."/>
            <person name="Palacios G.F."/>
            <person name="Redden C.L."/>
            <person name="Rosenzweig C.N."/>
            <person name="Scholz M.B."/>
            <person name="Teshima H."/>
            <person name="Xu Y."/>
        </authorList>
    </citation>
    <scope>NUCLEOTIDE SEQUENCE [LARGE SCALE GENOMIC DNA]</scope>
    <source>
        <strain evidence="1 2">8244</strain>
    </source>
</reference>
<evidence type="ECO:0000313" key="1">
    <source>
        <dbReference type="EMBL" id="KFN11507.1"/>
    </source>
</evidence>
<dbReference type="STRING" id="44252.DJ90_3746"/>
<comment type="caution">
    <text evidence="1">The sequence shown here is derived from an EMBL/GenBank/DDBJ whole genome shotgun (WGS) entry which is preliminary data.</text>
</comment>
<name>A0A090ZLL5_PAEMA</name>
<gene>
    <name evidence="1" type="ORF">DJ90_3746</name>
</gene>
<dbReference type="HOGENOM" id="CLU_3138554_0_0_9"/>